<dbReference type="Proteomes" id="UP000236731">
    <property type="component" value="Unassembled WGS sequence"/>
</dbReference>
<evidence type="ECO:0000313" key="3">
    <source>
        <dbReference type="Proteomes" id="UP000236731"/>
    </source>
</evidence>
<gene>
    <name evidence="2" type="ORF">SAMN05421877_112107</name>
</gene>
<evidence type="ECO:0000313" key="2">
    <source>
        <dbReference type="EMBL" id="SEG66377.1"/>
    </source>
</evidence>
<proteinExistence type="predicted"/>
<accession>A0A1H6C0X9</accession>
<reference evidence="3" key="1">
    <citation type="submission" date="2016-10" db="EMBL/GenBank/DDBJ databases">
        <authorList>
            <person name="Varghese N."/>
            <person name="Submissions S."/>
        </authorList>
    </citation>
    <scope>NUCLEOTIDE SEQUENCE [LARGE SCALE GENOMIC DNA]</scope>
    <source>
        <strain evidence="3">DSM 22361</strain>
    </source>
</reference>
<feature type="domain" description="DUF695" evidence="1">
    <location>
        <begin position="236"/>
        <end position="357"/>
    </location>
</feature>
<evidence type="ECO:0000259" key="1">
    <source>
        <dbReference type="Pfam" id="PF05117"/>
    </source>
</evidence>
<name>A0A1H6C0X9_9SPHI</name>
<keyword evidence="3" id="KW-1185">Reference proteome</keyword>
<dbReference type="AlphaFoldDB" id="A0A1H6C0X9"/>
<dbReference type="Pfam" id="PF05117">
    <property type="entry name" value="DUF695"/>
    <property type="match status" value="1"/>
</dbReference>
<dbReference type="RefSeq" id="WP_103907504.1">
    <property type="nucleotide sequence ID" value="NZ_CP049246.1"/>
</dbReference>
<protein>
    <recommendedName>
        <fullName evidence="1">DUF695 domain-containing protein</fullName>
    </recommendedName>
</protein>
<sequence length="367" mass="42869">MLNTTDQQIDNHTDPIQSFWDWFAENSDEFFQIIQSHDQVEERLITKLGAQLNALHPSLYFLVGLEDDGKAHLYITPEGVVQHVAYAEKMVDAAPALPNWSFKALKPGTKKLEFEIRTEGLTFGKNNLQFYPIVNPNFPDKIDLMFVYDSFHPESYQEILNGTFLFLDSFLGEEVMINTVDHIEVRGPGADIEELIPLEKLPDYLNWREKEFVEKYQEITYDPTDDSYTGFEGTTQEDMPIISTINTTVLNWDHKASHPWILVIMNEYIPANESGFPDADTFDLMVSVEEKIEERLMQRPGFIFLGTETVNGIREAFFACRDFRYASEVMDEFIEAYADKLNMRMEFFKDRYWQSFEKYRQANHLED</sequence>
<dbReference type="InterPro" id="IPR016097">
    <property type="entry name" value="DUF695"/>
</dbReference>
<dbReference type="OrthoDB" id="9151249at2"/>
<organism evidence="2 3">
    <name type="scientific">Sphingobacterium lactis</name>
    <dbReference type="NCBI Taxonomy" id="797291"/>
    <lineage>
        <taxon>Bacteria</taxon>
        <taxon>Pseudomonadati</taxon>
        <taxon>Bacteroidota</taxon>
        <taxon>Sphingobacteriia</taxon>
        <taxon>Sphingobacteriales</taxon>
        <taxon>Sphingobacteriaceae</taxon>
        <taxon>Sphingobacterium</taxon>
    </lineage>
</organism>
<dbReference type="EMBL" id="FNUT01000012">
    <property type="protein sequence ID" value="SEG66377.1"/>
    <property type="molecule type" value="Genomic_DNA"/>
</dbReference>